<reference evidence="10 11" key="1">
    <citation type="submission" date="2013-03" db="EMBL/GenBank/DDBJ databases">
        <title>The Genome Sequence of Phialophora europaea CBS 101466.</title>
        <authorList>
            <consortium name="The Broad Institute Genomics Platform"/>
            <person name="Cuomo C."/>
            <person name="de Hoog S."/>
            <person name="Gorbushina A."/>
            <person name="Walker B."/>
            <person name="Young S.K."/>
            <person name="Zeng Q."/>
            <person name="Gargeya S."/>
            <person name="Fitzgerald M."/>
            <person name="Haas B."/>
            <person name="Abouelleil A."/>
            <person name="Allen A.W."/>
            <person name="Alvarado L."/>
            <person name="Arachchi H.M."/>
            <person name="Berlin A.M."/>
            <person name="Chapman S.B."/>
            <person name="Gainer-Dewar J."/>
            <person name="Goldberg J."/>
            <person name="Griggs A."/>
            <person name="Gujja S."/>
            <person name="Hansen M."/>
            <person name="Howarth C."/>
            <person name="Imamovic A."/>
            <person name="Ireland A."/>
            <person name="Larimer J."/>
            <person name="McCowan C."/>
            <person name="Murphy C."/>
            <person name="Pearson M."/>
            <person name="Poon T.W."/>
            <person name="Priest M."/>
            <person name="Roberts A."/>
            <person name="Saif S."/>
            <person name="Shea T."/>
            <person name="Sisk P."/>
            <person name="Sykes S."/>
            <person name="Wortman J."/>
            <person name="Nusbaum C."/>
            <person name="Birren B."/>
        </authorList>
    </citation>
    <scope>NUCLEOTIDE SEQUENCE [LARGE SCALE GENOMIC DNA]</scope>
    <source>
        <strain evidence="10 11">CBS 101466</strain>
    </source>
</reference>
<dbReference type="RefSeq" id="XP_008714824.1">
    <property type="nucleotide sequence ID" value="XM_008716602.1"/>
</dbReference>
<dbReference type="OrthoDB" id="10262062at2759"/>
<keyword evidence="3 6" id="KW-0698">rRNA processing</keyword>
<dbReference type="HAMAP" id="MF_01116">
    <property type="entry name" value="TSR3"/>
    <property type="match status" value="1"/>
</dbReference>
<dbReference type="InterPro" id="IPR007177">
    <property type="entry name" value="Tsr3_C"/>
</dbReference>
<protein>
    <recommendedName>
        <fullName evidence="6">18S rRNA aminocarboxypropyltransferase</fullName>
        <ecNumber evidence="6">2.5.1.157</ecNumber>
    </recommendedName>
</protein>
<evidence type="ECO:0000256" key="1">
    <source>
        <dbReference type="ARBA" id="ARBA00022490"/>
    </source>
</evidence>
<keyword evidence="11" id="KW-1185">Reference proteome</keyword>
<evidence type="ECO:0000256" key="2">
    <source>
        <dbReference type="ARBA" id="ARBA00022517"/>
    </source>
</evidence>
<feature type="region of interest" description="Disordered" evidence="7">
    <location>
        <begin position="1"/>
        <end position="52"/>
    </location>
</feature>
<dbReference type="Pfam" id="PF04034">
    <property type="entry name" value="Ribo_biogen_C"/>
    <property type="match status" value="1"/>
</dbReference>
<feature type="compositionally biased region" description="Acidic residues" evidence="7">
    <location>
        <begin position="341"/>
        <end position="355"/>
    </location>
</feature>
<comment type="catalytic activity">
    <reaction evidence="6">
        <text>an N(1)-methylpseudouridine in rRNA + S-adenosyl-L-methionine = N(1)-methyl-N(3)-[(3S)-3-amino-3-carboxypropyl]pseudouridine in rRNA + S-methyl-5'-thioadenosine + H(+)</text>
        <dbReference type="Rhea" id="RHEA:63296"/>
        <dbReference type="Rhea" id="RHEA-COMP:11634"/>
        <dbReference type="Rhea" id="RHEA-COMP:16310"/>
        <dbReference type="ChEBI" id="CHEBI:15378"/>
        <dbReference type="ChEBI" id="CHEBI:17509"/>
        <dbReference type="ChEBI" id="CHEBI:59789"/>
        <dbReference type="ChEBI" id="CHEBI:74890"/>
        <dbReference type="ChEBI" id="CHEBI:146234"/>
        <dbReference type="EC" id="2.5.1.157"/>
    </reaction>
</comment>
<dbReference type="HOGENOM" id="CLU_035060_0_2_1"/>
<dbReference type="GO" id="GO:0000455">
    <property type="term" value="P:enzyme-directed rRNA pseudouridine synthesis"/>
    <property type="evidence" value="ECO:0007669"/>
    <property type="project" value="UniProtKB-UniRule"/>
</dbReference>
<feature type="binding site" evidence="6">
    <location>
        <position position="74"/>
    </location>
    <ligand>
        <name>S-adenosyl-L-methionine</name>
        <dbReference type="ChEBI" id="CHEBI:59789"/>
    </ligand>
</feature>
<keyword evidence="1 6" id="KW-0963">Cytoplasm</keyword>
<dbReference type="GO" id="GO:0005634">
    <property type="term" value="C:nucleus"/>
    <property type="evidence" value="ECO:0007669"/>
    <property type="project" value="UniProtKB-SubCell"/>
</dbReference>
<dbReference type="NCBIfam" id="NF002621">
    <property type="entry name" value="PRK02287.1"/>
    <property type="match status" value="1"/>
</dbReference>
<evidence type="ECO:0000256" key="3">
    <source>
        <dbReference type="ARBA" id="ARBA00022552"/>
    </source>
</evidence>
<feature type="domain" description="16S/18S rRNA aminocarboxypropyltransferase Tsr3 C-terminal" evidence="8">
    <location>
        <begin position="96"/>
        <end position="222"/>
    </location>
</feature>
<comment type="function">
    <text evidence="6">Aminocarboxypropyltransferase that catalyzes the aminocarboxypropyl transfer on pseudouridine at position 1191 (Psi1191) in 18S rRNA. It constitutes the last step in biosynthesis of the hypermodified N1-methyl-N3-(3-amino-3-carboxypropyl) pseudouridine (m1acp3-Psi) conserved in eukaryotic 18S rRNA.</text>
</comment>
<organism evidence="10 11">
    <name type="scientific">Cyphellophora europaea (strain CBS 101466)</name>
    <name type="common">Phialophora europaea</name>
    <dbReference type="NCBI Taxonomy" id="1220924"/>
    <lineage>
        <taxon>Eukaryota</taxon>
        <taxon>Fungi</taxon>
        <taxon>Dikarya</taxon>
        <taxon>Ascomycota</taxon>
        <taxon>Pezizomycotina</taxon>
        <taxon>Eurotiomycetes</taxon>
        <taxon>Chaetothyriomycetidae</taxon>
        <taxon>Chaetothyriales</taxon>
        <taxon>Cyphellophoraceae</taxon>
        <taxon>Cyphellophora</taxon>
    </lineage>
</organism>
<name>W2S4W8_CYPE1</name>
<dbReference type="PANTHER" id="PTHR20426:SF0">
    <property type="entry name" value="18S RRNA AMINOCARBOXYPROPYLTRANSFERASE"/>
    <property type="match status" value="1"/>
</dbReference>
<dbReference type="EMBL" id="KB822718">
    <property type="protein sequence ID" value="ETN43088.1"/>
    <property type="molecule type" value="Genomic_DNA"/>
</dbReference>
<dbReference type="Proteomes" id="UP000030752">
    <property type="component" value="Unassembled WGS sequence"/>
</dbReference>
<dbReference type="AlphaFoldDB" id="W2S4W8"/>
<comment type="similarity">
    <text evidence="6">Belongs to the TDD superfamily. TSR3 family.</text>
</comment>
<dbReference type="GO" id="GO:0106388">
    <property type="term" value="F:rRNA small subunit aminocarboxypropyltransferase activity"/>
    <property type="evidence" value="ECO:0007669"/>
    <property type="project" value="UniProtKB-EC"/>
</dbReference>
<keyword evidence="5 6" id="KW-0949">S-adenosyl-L-methionine</keyword>
<evidence type="ECO:0000313" key="10">
    <source>
        <dbReference type="EMBL" id="ETN43088.1"/>
    </source>
</evidence>
<sequence>MVRHKKDNFSSKSKKFSSGASRHTPRGKPPSSDVSYINEDGNTDGAASDTKQSVKPPFKAACWDFNHCDAKRCSGKRLMHFGLMRELAIGQKSAGVVISPNAKKVVSPADREVLEQHGAAVVECSWVRVKEVPWARIGGKCERLLPYLVAANPVNYGRPWRLNCVEALAACFMICGKNEWAETVLQHFSYGQPFLEINSQLFERYQKCKDEDEVKKAEEMWLKKLEREYAKNRGKEGEEQDAWAGGNLNRMEVEDESEDDDEDDEDEDEEAAFGQQGVMLDLPPDEEDEEEEAQMAEIRRKILASKPFQDPGAAEKVAKSEPVASAGDDAIFKSEPPLVDSDAESGSDEDFDDFDTVANATPVTDKTGIVARERAKKLELASASFQREVLSAPKRR</sequence>
<evidence type="ECO:0000259" key="9">
    <source>
        <dbReference type="Pfam" id="PF04068"/>
    </source>
</evidence>
<comment type="subcellular location">
    <subcellularLocation>
        <location evidence="6">Cytoplasm</location>
    </subcellularLocation>
    <subcellularLocation>
        <location evidence="6">Nucleus</location>
    </subcellularLocation>
</comment>
<feature type="domain" description="RNase L inhibitor RLI-like possible metal-binding" evidence="9">
    <location>
        <begin position="59"/>
        <end position="92"/>
    </location>
</feature>
<evidence type="ECO:0000256" key="5">
    <source>
        <dbReference type="ARBA" id="ARBA00022691"/>
    </source>
</evidence>
<evidence type="ECO:0000256" key="7">
    <source>
        <dbReference type="SAM" id="MobiDB-lite"/>
    </source>
</evidence>
<dbReference type="Pfam" id="PF04068">
    <property type="entry name" value="Fer4_RLI"/>
    <property type="match status" value="1"/>
</dbReference>
<dbReference type="eggNOG" id="KOG3154">
    <property type="taxonomic scope" value="Eukaryota"/>
</dbReference>
<dbReference type="GeneID" id="19969585"/>
<keyword evidence="4 6" id="KW-0808">Transferase</keyword>
<keyword evidence="2 6" id="KW-0690">Ribosome biogenesis</keyword>
<accession>W2S4W8</accession>
<dbReference type="GO" id="GO:0005777">
    <property type="term" value="C:peroxisome"/>
    <property type="evidence" value="ECO:0007669"/>
    <property type="project" value="EnsemblFungi"/>
</dbReference>
<feature type="region of interest" description="Disordered" evidence="7">
    <location>
        <begin position="231"/>
        <end position="359"/>
    </location>
</feature>
<dbReference type="InterPro" id="IPR022968">
    <property type="entry name" value="Tsr3-like"/>
</dbReference>
<dbReference type="FunCoup" id="W2S4W8">
    <property type="interactions" value="794"/>
</dbReference>
<dbReference type="EC" id="2.5.1.157" evidence="6"/>
<feature type="compositionally biased region" description="Acidic residues" evidence="7">
    <location>
        <begin position="253"/>
        <end position="271"/>
    </location>
</feature>
<comment type="catalytic activity">
    <reaction evidence="6">
        <text>N(1)-methylpseudouridine(1191) in yeast 18S rRNA + S-adenosyl-L-methionine = N(1)-methyl-N(3)-[(3S)-3-amino-3-carboxypropyl]pseudouridine(1191) in yeast 18S rRNA + S-methyl-5'-thioadenosine + H(+)</text>
        <dbReference type="Rhea" id="RHEA:63300"/>
        <dbReference type="Rhea" id="RHEA-COMP:13852"/>
        <dbReference type="Rhea" id="RHEA-COMP:16309"/>
        <dbReference type="ChEBI" id="CHEBI:15378"/>
        <dbReference type="ChEBI" id="CHEBI:17509"/>
        <dbReference type="ChEBI" id="CHEBI:59789"/>
        <dbReference type="ChEBI" id="CHEBI:74890"/>
        <dbReference type="ChEBI" id="CHEBI:146234"/>
    </reaction>
</comment>
<evidence type="ECO:0000256" key="6">
    <source>
        <dbReference type="HAMAP-Rule" id="MF_03146"/>
    </source>
</evidence>
<evidence type="ECO:0000256" key="4">
    <source>
        <dbReference type="ARBA" id="ARBA00022679"/>
    </source>
</evidence>
<evidence type="ECO:0000259" key="8">
    <source>
        <dbReference type="Pfam" id="PF04034"/>
    </source>
</evidence>
<gene>
    <name evidence="6" type="primary">TSR3</name>
    <name evidence="10" type="ORF">HMPREF1541_02246</name>
</gene>
<keyword evidence="6" id="KW-0539">Nucleus</keyword>
<dbReference type="InterPro" id="IPR007209">
    <property type="entry name" value="RNaseL-inhib-like_metal-bd_dom"/>
</dbReference>
<dbReference type="GO" id="GO:1904047">
    <property type="term" value="F:S-adenosyl-L-methionine binding"/>
    <property type="evidence" value="ECO:0007669"/>
    <property type="project" value="UniProtKB-UniRule"/>
</dbReference>
<dbReference type="VEuPathDB" id="FungiDB:HMPREF1541_02246"/>
<dbReference type="STRING" id="1220924.W2S4W8"/>
<feature type="compositionally biased region" description="Acidic residues" evidence="7">
    <location>
        <begin position="283"/>
        <end position="294"/>
    </location>
</feature>
<feature type="binding site" evidence="6">
    <location>
        <position position="160"/>
    </location>
    <ligand>
        <name>S-adenosyl-L-methionine</name>
        <dbReference type="ChEBI" id="CHEBI:59789"/>
    </ligand>
</feature>
<dbReference type="PANTHER" id="PTHR20426">
    <property type="entry name" value="RIBOSOME BIOGENESIS PROTEIN TSR3 HOMOLOG"/>
    <property type="match status" value="1"/>
</dbReference>
<feature type="binding site" evidence="6">
    <location>
        <position position="122"/>
    </location>
    <ligand>
        <name>S-adenosyl-L-methionine</name>
        <dbReference type="ChEBI" id="CHEBI:59789"/>
    </ligand>
</feature>
<evidence type="ECO:0000313" key="11">
    <source>
        <dbReference type="Proteomes" id="UP000030752"/>
    </source>
</evidence>
<dbReference type="InParanoid" id="W2S4W8"/>
<feature type="binding site" evidence="6">
    <location>
        <position position="145"/>
    </location>
    <ligand>
        <name>S-adenosyl-L-methionine</name>
        <dbReference type="ChEBI" id="CHEBI:59789"/>
    </ligand>
</feature>
<proteinExistence type="inferred from homology"/>
<dbReference type="GO" id="GO:0030490">
    <property type="term" value="P:maturation of SSU-rRNA"/>
    <property type="evidence" value="ECO:0007669"/>
    <property type="project" value="EnsemblFungi"/>
</dbReference>